<feature type="transmembrane region" description="Helical" evidence="2">
    <location>
        <begin position="124"/>
        <end position="143"/>
    </location>
</feature>
<dbReference type="Proteomes" id="UP000462152">
    <property type="component" value="Unassembled WGS sequence"/>
</dbReference>
<dbReference type="PANTHER" id="PTHR28008">
    <property type="entry name" value="DOMAIN PROTEIN, PUTATIVE (AFU_ORTHOLOGUE AFUA_3G10980)-RELATED"/>
    <property type="match status" value="1"/>
</dbReference>
<keyword evidence="5" id="KW-1185">Reference proteome</keyword>
<dbReference type="PANTHER" id="PTHR28008:SF1">
    <property type="entry name" value="DOMAIN PROTEIN, PUTATIVE (AFU_ORTHOLOGUE AFUA_3G10980)-RELATED"/>
    <property type="match status" value="1"/>
</dbReference>
<feature type="transmembrane region" description="Helical" evidence="2">
    <location>
        <begin position="155"/>
        <end position="176"/>
    </location>
</feature>
<feature type="transmembrane region" description="Helical" evidence="2">
    <location>
        <begin position="99"/>
        <end position="117"/>
    </location>
</feature>
<comment type="caution">
    <text evidence="4">The sequence shown here is derived from an EMBL/GenBank/DDBJ whole genome shotgun (WGS) entry which is preliminary data.</text>
</comment>
<name>A0A7K1LIF1_9MICC</name>
<evidence type="ECO:0000256" key="1">
    <source>
        <dbReference type="SAM" id="MobiDB-lite"/>
    </source>
</evidence>
<protein>
    <recommendedName>
        <fullName evidence="3">VanZ-like domain-containing protein</fullName>
    </recommendedName>
</protein>
<feature type="compositionally biased region" description="Polar residues" evidence="1">
    <location>
        <begin position="12"/>
        <end position="21"/>
    </location>
</feature>
<evidence type="ECO:0000259" key="3">
    <source>
        <dbReference type="Pfam" id="PF04892"/>
    </source>
</evidence>
<feature type="domain" description="VanZ-like" evidence="3">
    <location>
        <begin position="92"/>
        <end position="169"/>
    </location>
</feature>
<dbReference type="InterPro" id="IPR006976">
    <property type="entry name" value="VanZ-like"/>
</dbReference>
<gene>
    <name evidence="4" type="ORF">GMA10_07080</name>
</gene>
<dbReference type="AlphaFoldDB" id="A0A7K1LIF1"/>
<reference evidence="4 5" key="1">
    <citation type="submission" date="2019-12" db="EMBL/GenBank/DDBJ databases">
        <authorList>
            <person name="Li J."/>
            <person name="Shi Y."/>
            <person name="Xu G."/>
            <person name="Xiao D."/>
            <person name="Ran X."/>
        </authorList>
    </citation>
    <scope>NUCLEOTIDE SEQUENCE [LARGE SCALE GENOMIC DNA]</scope>
    <source>
        <strain evidence="4 5">JCM 15915</strain>
    </source>
</reference>
<evidence type="ECO:0000313" key="4">
    <source>
        <dbReference type="EMBL" id="MUN54974.1"/>
    </source>
</evidence>
<dbReference type="EMBL" id="WOGT01000003">
    <property type="protein sequence ID" value="MUN54974.1"/>
    <property type="molecule type" value="Genomic_DNA"/>
</dbReference>
<evidence type="ECO:0000256" key="2">
    <source>
        <dbReference type="SAM" id="Phobius"/>
    </source>
</evidence>
<proteinExistence type="predicted"/>
<keyword evidence="2" id="KW-1133">Transmembrane helix</keyword>
<feature type="region of interest" description="Disordered" evidence="1">
    <location>
        <begin position="1"/>
        <end position="21"/>
    </location>
</feature>
<organism evidence="4 5">
    <name type="scientific">Rothia koreensis</name>
    <dbReference type="NCBI Taxonomy" id="592378"/>
    <lineage>
        <taxon>Bacteria</taxon>
        <taxon>Bacillati</taxon>
        <taxon>Actinomycetota</taxon>
        <taxon>Actinomycetes</taxon>
        <taxon>Micrococcales</taxon>
        <taxon>Micrococcaceae</taxon>
        <taxon>Rothia</taxon>
    </lineage>
</organism>
<accession>A0A7K1LIF1</accession>
<keyword evidence="2" id="KW-0812">Transmembrane</keyword>
<feature type="transmembrane region" description="Helical" evidence="2">
    <location>
        <begin position="49"/>
        <end position="79"/>
    </location>
</feature>
<sequence>MKDSRDPGMGDTKSSTATGEHVRLSTTLVPNRRDIGHGDVLRTVRRSAIAVLAGLLTIAAWCFFWPDGSLIGSILVSIWSWLTPTPWLHEHIGPRVVEQGMNAAVFVPLTACLVLAFPHIRIRVWWILSALCSCSIELFQLLFLPGRVFDPVDAVFNSIGGILGSILGLMLLRRILRARAPGDSRRAPALEGRLLREDVVDEPRATGFVPRADPVGPRICVRQVAESRACPEVGEDRIIEQHAKAREE</sequence>
<keyword evidence="2" id="KW-0472">Membrane</keyword>
<evidence type="ECO:0000313" key="5">
    <source>
        <dbReference type="Proteomes" id="UP000462152"/>
    </source>
</evidence>
<dbReference type="Pfam" id="PF04892">
    <property type="entry name" value="VanZ"/>
    <property type="match status" value="1"/>
</dbReference>